<keyword evidence="1" id="KW-1133">Transmembrane helix</keyword>
<organism evidence="2 3">
    <name type="scientific">Wansuia hejianensis</name>
    <dbReference type="NCBI Taxonomy" id="2763667"/>
    <lineage>
        <taxon>Bacteria</taxon>
        <taxon>Bacillati</taxon>
        <taxon>Bacillota</taxon>
        <taxon>Clostridia</taxon>
        <taxon>Lachnospirales</taxon>
        <taxon>Lachnospiraceae</taxon>
        <taxon>Wansuia</taxon>
    </lineage>
</organism>
<proteinExistence type="predicted"/>
<reference evidence="2 3" key="1">
    <citation type="submission" date="2020-08" db="EMBL/GenBank/DDBJ databases">
        <title>Genome public.</title>
        <authorList>
            <person name="Liu C."/>
            <person name="Sun Q."/>
        </authorList>
    </citation>
    <scope>NUCLEOTIDE SEQUENCE [LARGE SCALE GENOMIC DNA]</scope>
    <source>
        <strain evidence="2 3">NSJ-26</strain>
    </source>
</reference>
<dbReference type="AlphaFoldDB" id="A0A926F3F0"/>
<keyword evidence="3" id="KW-1185">Reference proteome</keyword>
<feature type="transmembrane region" description="Helical" evidence="1">
    <location>
        <begin position="7"/>
        <end position="26"/>
    </location>
</feature>
<comment type="caution">
    <text evidence="2">The sequence shown here is derived from an EMBL/GenBank/DDBJ whole genome shotgun (WGS) entry which is preliminary data.</text>
</comment>
<feature type="transmembrane region" description="Helical" evidence="1">
    <location>
        <begin position="46"/>
        <end position="66"/>
    </location>
</feature>
<keyword evidence="1" id="KW-0812">Transmembrane</keyword>
<evidence type="ECO:0000313" key="2">
    <source>
        <dbReference type="EMBL" id="MBC8591184.1"/>
    </source>
</evidence>
<keyword evidence="1" id="KW-0472">Membrane</keyword>
<gene>
    <name evidence="2" type="ORF">H8689_08675</name>
</gene>
<protein>
    <submittedName>
        <fullName evidence="2">Uncharacterized protein</fullName>
    </submittedName>
</protein>
<accession>A0A926F3F0</accession>
<name>A0A926F3F0_9FIRM</name>
<dbReference type="RefSeq" id="WP_249324046.1">
    <property type="nucleotide sequence ID" value="NZ_JACRTK010000003.1"/>
</dbReference>
<sequence length="76" mass="8575">MKYKKLSIISNIIFFSSSIFALGVLAKNYIDRSKVPAGVCPIENNRSLMIVSIVILVLAFIFTTIIDRKLKKVNKE</sequence>
<evidence type="ECO:0000313" key="3">
    <source>
        <dbReference type="Proteomes" id="UP000601522"/>
    </source>
</evidence>
<dbReference type="EMBL" id="JACRTK010000003">
    <property type="protein sequence ID" value="MBC8591184.1"/>
    <property type="molecule type" value="Genomic_DNA"/>
</dbReference>
<evidence type="ECO:0000256" key="1">
    <source>
        <dbReference type="SAM" id="Phobius"/>
    </source>
</evidence>
<dbReference type="Proteomes" id="UP000601522">
    <property type="component" value="Unassembled WGS sequence"/>
</dbReference>